<dbReference type="InterPro" id="IPR003812">
    <property type="entry name" value="Fido"/>
</dbReference>
<dbReference type="PROSITE" id="PS51459">
    <property type="entry name" value="FIDO"/>
    <property type="match status" value="1"/>
</dbReference>
<dbReference type="GO" id="GO:0005524">
    <property type="term" value="F:ATP binding"/>
    <property type="evidence" value="ECO:0007669"/>
    <property type="project" value="UniProtKB-KW"/>
</dbReference>
<dbReference type="InterPro" id="IPR036388">
    <property type="entry name" value="WH-like_DNA-bd_sf"/>
</dbReference>
<dbReference type="Gene3D" id="1.10.10.10">
    <property type="entry name" value="Winged helix-like DNA-binding domain superfamily/Winged helix DNA-binding domain"/>
    <property type="match status" value="1"/>
</dbReference>
<evidence type="ECO:0000313" key="4">
    <source>
        <dbReference type="EMBL" id="RXG22304.1"/>
    </source>
</evidence>
<gene>
    <name evidence="4" type="ORF">DSM02_1903</name>
</gene>
<dbReference type="PANTHER" id="PTHR13504:SF33">
    <property type="entry name" value="FIC FAMILY PROTEIN"/>
    <property type="match status" value="1"/>
</dbReference>
<feature type="binding site" evidence="2">
    <location>
        <begin position="223"/>
        <end position="230"/>
    </location>
    <ligand>
        <name>ATP</name>
        <dbReference type="ChEBI" id="CHEBI:30616"/>
    </ligand>
</feature>
<organism evidence="4 5">
    <name type="scientific">Leeuwenhoekiella polynyae</name>
    <dbReference type="NCBI Taxonomy" id="1550906"/>
    <lineage>
        <taxon>Bacteria</taxon>
        <taxon>Pseudomonadati</taxon>
        <taxon>Bacteroidota</taxon>
        <taxon>Flavobacteriia</taxon>
        <taxon>Flavobacteriales</taxon>
        <taxon>Flavobacteriaceae</taxon>
        <taxon>Leeuwenhoekiella</taxon>
    </lineage>
</organism>
<feature type="binding site" evidence="2">
    <location>
        <begin position="260"/>
        <end position="261"/>
    </location>
    <ligand>
        <name>ATP</name>
        <dbReference type="ChEBI" id="CHEBI:30616"/>
    </ligand>
</feature>
<feature type="active site" evidence="1">
    <location>
        <position position="219"/>
    </location>
</feature>
<protein>
    <submittedName>
        <fullName evidence="4">Fic family protein</fullName>
    </submittedName>
</protein>
<proteinExistence type="predicted"/>
<keyword evidence="5" id="KW-1185">Reference proteome</keyword>
<evidence type="ECO:0000256" key="1">
    <source>
        <dbReference type="PIRSR" id="PIRSR640198-1"/>
    </source>
</evidence>
<feature type="domain" description="Fido" evidence="3">
    <location>
        <begin position="126"/>
        <end position="282"/>
    </location>
</feature>
<dbReference type="InterPro" id="IPR040198">
    <property type="entry name" value="Fido_containing"/>
</dbReference>
<comment type="caution">
    <text evidence="4">The sequence shown here is derived from an EMBL/GenBank/DDBJ whole genome shotgun (WGS) entry which is preliminary data.</text>
</comment>
<dbReference type="AlphaFoldDB" id="A0A4Q0P6L9"/>
<keyword evidence="2" id="KW-0547">Nucleotide-binding</keyword>
<dbReference type="SUPFAM" id="SSF140931">
    <property type="entry name" value="Fic-like"/>
    <property type="match status" value="1"/>
</dbReference>
<dbReference type="Pfam" id="PF13776">
    <property type="entry name" value="DUF4172"/>
    <property type="match status" value="1"/>
</dbReference>
<sequence length="381" mass="43973">MIIFEPINYFNRLIMYNWQQKDWPNFKYTTTEIEEKLFEFSQRAGRVNGILEGLSDTMQMEAILSLMVAEAVKTSEIEGEYLSREDVMSSIRNNMGYGTPKAVKDPMARGVGDLMVRVRQNFAEPLTDLKLFEWHRTLLSSAKRINTGQWRKHSEPMQIVSGSWGREKIHFEAPPSQLLPNEMQAFITWFNESHPEGANPIKKPLIRSAIAHLYFESIHPFEDGNGRIGRALSEKALSQDLNRPILLSLSKAIEHDKQAYYKALKKAQQSNEITDWIIYFVNTVLEAQSQAEELVSFTLRKARFFDRYRNSLNERQLKVVNRMLDEEPEGFKGGMTAKKYIALTKTSKATATRDLQDLAAKKLFIPIGEGRSTRYEINFED</sequence>
<dbReference type="EMBL" id="QOVK01000006">
    <property type="protein sequence ID" value="RXG22304.1"/>
    <property type="molecule type" value="Genomic_DNA"/>
</dbReference>
<dbReference type="Gene3D" id="1.10.3290.10">
    <property type="entry name" value="Fido-like domain"/>
    <property type="match status" value="1"/>
</dbReference>
<evidence type="ECO:0000256" key="2">
    <source>
        <dbReference type="PIRSR" id="PIRSR640198-2"/>
    </source>
</evidence>
<keyword evidence="2" id="KW-0067">ATP-binding</keyword>
<evidence type="ECO:0000259" key="3">
    <source>
        <dbReference type="PROSITE" id="PS51459"/>
    </source>
</evidence>
<dbReference type="Pfam" id="PF02661">
    <property type="entry name" value="Fic"/>
    <property type="match status" value="1"/>
</dbReference>
<reference evidence="4 5" key="1">
    <citation type="submission" date="2018-07" db="EMBL/GenBank/DDBJ databases">
        <title>Leeuwenhoekiella genomics.</title>
        <authorList>
            <person name="Tahon G."/>
            <person name="Willems A."/>
        </authorList>
    </citation>
    <scope>NUCLEOTIDE SEQUENCE [LARGE SCALE GENOMIC DNA]</scope>
    <source>
        <strain evidence="4 5">LMG 29608</strain>
    </source>
</reference>
<dbReference type="InterPro" id="IPR025230">
    <property type="entry name" value="DUF4172"/>
</dbReference>
<dbReference type="Proteomes" id="UP000289859">
    <property type="component" value="Unassembled WGS sequence"/>
</dbReference>
<evidence type="ECO:0000313" key="5">
    <source>
        <dbReference type="Proteomes" id="UP000289859"/>
    </source>
</evidence>
<dbReference type="PANTHER" id="PTHR13504">
    <property type="entry name" value="FIDO DOMAIN-CONTAINING PROTEIN DDB_G0283145"/>
    <property type="match status" value="1"/>
</dbReference>
<dbReference type="InterPro" id="IPR036597">
    <property type="entry name" value="Fido-like_dom_sf"/>
</dbReference>
<accession>A0A4Q0P6L9</accession>
<name>A0A4Q0P6L9_9FLAO</name>